<accession>A0A091JN54</accession>
<reference evidence="4 5" key="1">
    <citation type="submission" date="2014-04" db="EMBL/GenBank/DDBJ databases">
        <title>Genome evolution of avian class.</title>
        <authorList>
            <person name="Zhang G."/>
            <person name="Li C."/>
        </authorList>
    </citation>
    <scope>NUCLEOTIDE SEQUENCE [LARGE SCALE GENOMIC DNA]</scope>
    <source>
        <strain evidence="4">BGI_Z169</strain>
    </source>
</reference>
<dbReference type="Proteomes" id="UP000053119">
    <property type="component" value="Unassembled WGS sequence"/>
</dbReference>
<dbReference type="InterPro" id="IPR000477">
    <property type="entry name" value="RT_dom"/>
</dbReference>
<dbReference type="SUPFAM" id="SSF56672">
    <property type="entry name" value="DNA/RNA polymerases"/>
    <property type="match status" value="1"/>
</dbReference>
<dbReference type="PROSITE" id="PS50878">
    <property type="entry name" value="RT_POL"/>
    <property type="match status" value="1"/>
</dbReference>
<dbReference type="Gene3D" id="3.30.70.270">
    <property type="match status" value="2"/>
</dbReference>
<evidence type="ECO:0000259" key="3">
    <source>
        <dbReference type="PROSITE" id="PS50878"/>
    </source>
</evidence>
<dbReference type="GO" id="GO:0004523">
    <property type="term" value="F:RNA-DNA hybrid ribonuclease activity"/>
    <property type="evidence" value="ECO:0007669"/>
    <property type="project" value="UniProtKB-EC"/>
</dbReference>
<dbReference type="Pfam" id="PF00078">
    <property type="entry name" value="RVT_1"/>
    <property type="match status" value="1"/>
</dbReference>
<evidence type="ECO:0000313" key="5">
    <source>
        <dbReference type="Proteomes" id="UP000053119"/>
    </source>
</evidence>
<gene>
    <name evidence="4" type="ORF">Z169_05760</name>
</gene>
<dbReference type="InterPro" id="IPR043128">
    <property type="entry name" value="Rev_trsase/Diguanyl_cyclase"/>
</dbReference>
<dbReference type="EMBL" id="KK502282">
    <property type="protein sequence ID" value="KFP22017.1"/>
    <property type="molecule type" value="Genomic_DNA"/>
</dbReference>
<dbReference type="PANTHER" id="PTHR33064:SF37">
    <property type="entry name" value="RIBONUCLEASE H"/>
    <property type="match status" value="1"/>
</dbReference>
<evidence type="ECO:0000256" key="1">
    <source>
        <dbReference type="ARBA" id="ARBA00010879"/>
    </source>
</evidence>
<dbReference type="InterPro" id="IPR043502">
    <property type="entry name" value="DNA/RNA_pol_sf"/>
</dbReference>
<dbReference type="AlphaFoldDB" id="A0A091JN54"/>
<protein>
    <recommendedName>
        <fullName evidence="2">ribonuclease H</fullName>
        <ecNumber evidence="2">3.1.26.4</ecNumber>
    </recommendedName>
</protein>
<dbReference type="STRING" id="188379.A0A091JN54"/>
<dbReference type="Gene3D" id="3.10.10.10">
    <property type="entry name" value="HIV Type 1 Reverse Transcriptase, subunit A, domain 1"/>
    <property type="match status" value="1"/>
</dbReference>
<comment type="similarity">
    <text evidence="1">Belongs to the beta type-B retroviral polymerase family. HERV class-II K(HML-2) pol subfamily.</text>
</comment>
<feature type="domain" description="Reverse transcriptase" evidence="3">
    <location>
        <begin position="1"/>
        <end position="128"/>
    </location>
</feature>
<name>A0A091JN54_EGRGA</name>
<dbReference type="InterPro" id="IPR051320">
    <property type="entry name" value="Viral_Replic_Matur_Polypro"/>
</dbReference>
<proteinExistence type="inferred from homology"/>
<feature type="non-terminal residue" evidence="4">
    <location>
        <position position="229"/>
    </location>
</feature>
<dbReference type="EC" id="3.1.26.4" evidence="2"/>
<evidence type="ECO:0000313" key="4">
    <source>
        <dbReference type="EMBL" id="KFP22017.1"/>
    </source>
</evidence>
<feature type="non-terminal residue" evidence="4">
    <location>
        <position position="1"/>
    </location>
</feature>
<organism evidence="4 5">
    <name type="scientific">Egretta garzetta</name>
    <name type="common">Little egret</name>
    <dbReference type="NCBI Taxonomy" id="188379"/>
    <lineage>
        <taxon>Eukaryota</taxon>
        <taxon>Metazoa</taxon>
        <taxon>Chordata</taxon>
        <taxon>Craniata</taxon>
        <taxon>Vertebrata</taxon>
        <taxon>Euteleostomi</taxon>
        <taxon>Archelosauria</taxon>
        <taxon>Archosauria</taxon>
        <taxon>Dinosauria</taxon>
        <taxon>Saurischia</taxon>
        <taxon>Theropoda</taxon>
        <taxon>Coelurosauria</taxon>
        <taxon>Aves</taxon>
        <taxon>Neognathae</taxon>
        <taxon>Neoaves</taxon>
        <taxon>Aequornithes</taxon>
        <taxon>Pelecaniformes</taxon>
        <taxon>Ardeidae</taxon>
        <taxon>Egretta</taxon>
    </lineage>
</organism>
<evidence type="ECO:0000256" key="2">
    <source>
        <dbReference type="ARBA" id="ARBA00012180"/>
    </source>
</evidence>
<keyword evidence="5" id="KW-1185">Reference proteome</keyword>
<dbReference type="PANTHER" id="PTHR33064">
    <property type="entry name" value="POL PROTEIN"/>
    <property type="match status" value="1"/>
</dbReference>
<sequence>WYSVIDLKDAFWACPLEESSRDYFAFEWEDPDTHRKQQLRWTVLPQGFTESPNLFGQALEQILQKYDRTPRVTLVQYVDDLLLAGRDEDTVRQASIQLLNFLSLQGLKVSKSKLQFVEQEVKYLGHRLSKGTKKLDPDRISRILALTTPRTKRQVRQLLGLMGYCRQWIEDYSGKVKFLYNKLTKDRLLKWTKEDEEQLEKLKEDLAHPPVLSLPDLRRPFFLFVNSTE</sequence>